<evidence type="ECO:0000256" key="1">
    <source>
        <dbReference type="SAM" id="MobiDB-lite"/>
    </source>
</evidence>
<feature type="region of interest" description="Disordered" evidence="1">
    <location>
        <begin position="51"/>
        <end position="92"/>
    </location>
</feature>
<dbReference type="AlphaFoldDB" id="A0AAN9EV09"/>
<gene>
    <name evidence="2" type="ORF">RJT34_31879</name>
</gene>
<name>A0AAN9EV09_CLITE</name>
<comment type="caution">
    <text evidence="2">The sequence shown here is derived from an EMBL/GenBank/DDBJ whole genome shotgun (WGS) entry which is preliminary data.</text>
</comment>
<protein>
    <submittedName>
        <fullName evidence="2">Uncharacterized protein</fullName>
    </submittedName>
</protein>
<dbReference type="Proteomes" id="UP001359559">
    <property type="component" value="Unassembled WGS sequence"/>
</dbReference>
<dbReference type="EMBL" id="JAYKXN010000008">
    <property type="protein sequence ID" value="KAK7264272.1"/>
    <property type="molecule type" value="Genomic_DNA"/>
</dbReference>
<evidence type="ECO:0000313" key="3">
    <source>
        <dbReference type="Proteomes" id="UP001359559"/>
    </source>
</evidence>
<proteinExistence type="predicted"/>
<organism evidence="2 3">
    <name type="scientific">Clitoria ternatea</name>
    <name type="common">Butterfly pea</name>
    <dbReference type="NCBI Taxonomy" id="43366"/>
    <lineage>
        <taxon>Eukaryota</taxon>
        <taxon>Viridiplantae</taxon>
        <taxon>Streptophyta</taxon>
        <taxon>Embryophyta</taxon>
        <taxon>Tracheophyta</taxon>
        <taxon>Spermatophyta</taxon>
        <taxon>Magnoliopsida</taxon>
        <taxon>eudicotyledons</taxon>
        <taxon>Gunneridae</taxon>
        <taxon>Pentapetalae</taxon>
        <taxon>rosids</taxon>
        <taxon>fabids</taxon>
        <taxon>Fabales</taxon>
        <taxon>Fabaceae</taxon>
        <taxon>Papilionoideae</taxon>
        <taxon>50 kb inversion clade</taxon>
        <taxon>NPAAA clade</taxon>
        <taxon>indigoferoid/millettioid clade</taxon>
        <taxon>Phaseoleae</taxon>
        <taxon>Clitoria</taxon>
    </lineage>
</organism>
<evidence type="ECO:0000313" key="2">
    <source>
        <dbReference type="EMBL" id="KAK7264272.1"/>
    </source>
</evidence>
<feature type="region of interest" description="Disordered" evidence="1">
    <location>
        <begin position="20"/>
        <end position="39"/>
    </location>
</feature>
<keyword evidence="3" id="KW-1185">Reference proteome</keyword>
<accession>A0AAN9EV09</accession>
<sequence>MMKWNKEYEQLEELNDGISFKHKRKAQGPGTIVSNTQGKKRIDQYIEPACLENKTTSERKKKRKAPKPPNHNLIRLIQSERENPKQGAIGGGTELIPAARSFCLAPRSFTGPGEGRATSFSLGS</sequence>
<reference evidence="2 3" key="1">
    <citation type="submission" date="2024-01" db="EMBL/GenBank/DDBJ databases">
        <title>The genomes of 5 underutilized Papilionoideae crops provide insights into root nodulation and disease resistance.</title>
        <authorList>
            <person name="Yuan L."/>
        </authorList>
    </citation>
    <scope>NUCLEOTIDE SEQUENCE [LARGE SCALE GENOMIC DNA]</scope>
    <source>
        <strain evidence="2">LY-2023</strain>
        <tissue evidence="2">Leaf</tissue>
    </source>
</reference>